<sequence length="578" mass="64945">MKIITRCLRHATLALCLMLGSVAWALAQDSYMARETAYAISNKAEQGYLGNVEMDEAQREIRLYFVTATKAKKIKMEKYIFDFDLTFKTSEKEEYDKPKDLKSKHSWFKFRNEEVETVVGVTAEPNMMGNLVFKRKEITNYWSWFSGGYKTKVNVTDKLKPKGEDGKKFFYRSHFDNDENGEVLALVSPKYGGANYNKMQEEYSILRVNTNLDIVSTTQIKFDKPQWNIFSGRYTFAGTSDEDLYHGDYVAIFAPFDGAGVKNASEKPTEYTYVRISPQGEVKEQVTFDTKSSRWQIEGVYDKDGVVTIYGAGFRIKKPSDAYGNLKNYNPAEDSKGFDNFQLVTIKGGKVDFVTAPNLEEMATKTVAPAGQKKAREYDGGRLQVTGLETAGNGDIMVMAQMVNKNFKSHQFVYKDFMVLHFNGKGDLKKLYSIDSPAKGGLSNATDPVSSPATRASSSNIFLGADGKSAYWMTGLVTKVDKATQRYYFSGSSVTTYTPREQLLIGRIDLESNTMGQVIETGDGAKGKKDFFLRQDIRYVPYNNSNGLLVIGEDRAGLGLFSKSGNYIYLGMIDMSKK</sequence>
<dbReference type="AlphaFoldDB" id="A0AAP2GRI2"/>
<feature type="chain" id="PRO_5042861648" evidence="1">
    <location>
        <begin position="28"/>
        <end position="578"/>
    </location>
</feature>
<keyword evidence="3" id="KW-1185">Reference proteome</keyword>
<evidence type="ECO:0000313" key="2">
    <source>
        <dbReference type="EMBL" id="MBT1710786.1"/>
    </source>
</evidence>
<protein>
    <submittedName>
        <fullName evidence="2">Uncharacterized protein</fullName>
    </submittedName>
</protein>
<name>A0AAP2GRI2_9BACT</name>
<comment type="caution">
    <text evidence="2">The sequence shown here is derived from an EMBL/GenBank/DDBJ whole genome shotgun (WGS) entry which is preliminary data.</text>
</comment>
<organism evidence="2 3">
    <name type="scientific">Dawidia cretensis</name>
    <dbReference type="NCBI Taxonomy" id="2782350"/>
    <lineage>
        <taxon>Bacteria</taxon>
        <taxon>Pseudomonadati</taxon>
        <taxon>Bacteroidota</taxon>
        <taxon>Cytophagia</taxon>
        <taxon>Cytophagales</taxon>
        <taxon>Chryseotaleaceae</taxon>
        <taxon>Dawidia</taxon>
    </lineage>
</organism>
<evidence type="ECO:0000256" key="1">
    <source>
        <dbReference type="SAM" id="SignalP"/>
    </source>
</evidence>
<dbReference type="EMBL" id="JAHESE010000026">
    <property type="protein sequence ID" value="MBT1710786.1"/>
    <property type="molecule type" value="Genomic_DNA"/>
</dbReference>
<evidence type="ECO:0000313" key="3">
    <source>
        <dbReference type="Proteomes" id="UP001319080"/>
    </source>
</evidence>
<dbReference type="Proteomes" id="UP001319080">
    <property type="component" value="Unassembled WGS sequence"/>
</dbReference>
<reference evidence="2 3" key="1">
    <citation type="submission" date="2021-05" db="EMBL/GenBank/DDBJ databases">
        <title>A Polyphasic approach of four new species of the genus Ohtaekwangia: Ohtaekwangia histidinii sp. nov., Ohtaekwangia cretensis sp. nov., Ohtaekwangia indiensis sp. nov., Ohtaekwangia reichenbachii sp. nov. from diverse environment.</title>
        <authorList>
            <person name="Octaviana S."/>
        </authorList>
    </citation>
    <scope>NUCLEOTIDE SEQUENCE [LARGE SCALE GENOMIC DNA]</scope>
    <source>
        <strain evidence="2 3">PWU5</strain>
    </source>
</reference>
<accession>A0AAP2GRI2</accession>
<feature type="signal peptide" evidence="1">
    <location>
        <begin position="1"/>
        <end position="27"/>
    </location>
</feature>
<gene>
    <name evidence="2" type="ORF">KK062_21270</name>
</gene>
<proteinExistence type="predicted"/>
<dbReference type="RefSeq" id="WP_254086362.1">
    <property type="nucleotide sequence ID" value="NZ_JAHESE010000026.1"/>
</dbReference>
<keyword evidence="1" id="KW-0732">Signal</keyword>